<accession>A0A2W5FEM9</accession>
<dbReference type="Proteomes" id="UP000249739">
    <property type="component" value="Unassembled WGS sequence"/>
</dbReference>
<feature type="domain" description="DUF6876" evidence="1">
    <location>
        <begin position="20"/>
        <end position="134"/>
    </location>
</feature>
<gene>
    <name evidence="2" type="ORF">DI586_11095</name>
</gene>
<sequence>MRGKVKAMNTLNPFPKAASLNSQLRNFCGTETWFKNPLFPKFLYTEGMQFLATQAECYWLIDLIYGFQIDQQAVRNEPFQCWDLKVTENKSGTLICDDGNGNIVFTHNLAFTTFPMESIRLYFTDNVLLLTSEY</sequence>
<dbReference type="EMBL" id="QFOT01000182">
    <property type="protein sequence ID" value="PZP53413.1"/>
    <property type="molecule type" value="Genomic_DNA"/>
</dbReference>
<evidence type="ECO:0000259" key="1">
    <source>
        <dbReference type="Pfam" id="PF21781"/>
    </source>
</evidence>
<evidence type="ECO:0000313" key="2">
    <source>
        <dbReference type="EMBL" id="PZP53413.1"/>
    </source>
</evidence>
<evidence type="ECO:0000313" key="3">
    <source>
        <dbReference type="Proteomes" id="UP000249739"/>
    </source>
</evidence>
<name>A0A2W5FEM9_9BACT</name>
<reference evidence="2 3" key="1">
    <citation type="submission" date="2017-08" db="EMBL/GenBank/DDBJ databases">
        <title>Infants hospitalized years apart are colonized by the same room-sourced microbial strains.</title>
        <authorList>
            <person name="Brooks B."/>
            <person name="Olm M.R."/>
            <person name="Firek B.A."/>
            <person name="Baker R."/>
            <person name="Thomas B.C."/>
            <person name="Morowitz M.J."/>
            <person name="Banfield J.F."/>
        </authorList>
    </citation>
    <scope>NUCLEOTIDE SEQUENCE [LARGE SCALE GENOMIC DNA]</scope>
    <source>
        <strain evidence="2">S2_006_000_R2_64</strain>
    </source>
</reference>
<proteinExistence type="predicted"/>
<comment type="caution">
    <text evidence="2">The sequence shown here is derived from an EMBL/GenBank/DDBJ whole genome shotgun (WGS) entry which is preliminary data.</text>
</comment>
<dbReference type="AlphaFoldDB" id="A0A2W5FEM9"/>
<dbReference type="Pfam" id="PF21781">
    <property type="entry name" value="DUF6876"/>
    <property type="match status" value="1"/>
</dbReference>
<organism evidence="2 3">
    <name type="scientific">Micavibrio aeruginosavorus</name>
    <dbReference type="NCBI Taxonomy" id="349221"/>
    <lineage>
        <taxon>Bacteria</taxon>
        <taxon>Pseudomonadati</taxon>
        <taxon>Bdellovibrionota</taxon>
        <taxon>Bdellovibrionia</taxon>
        <taxon>Bdellovibrionales</taxon>
        <taxon>Pseudobdellovibrionaceae</taxon>
        <taxon>Micavibrio</taxon>
    </lineage>
</organism>
<protein>
    <recommendedName>
        <fullName evidence="1">DUF6876 domain-containing protein</fullName>
    </recommendedName>
</protein>
<dbReference type="InterPro" id="IPR049241">
    <property type="entry name" value="DUF6876"/>
</dbReference>